<name>A0A1Z2XTY6_9FIRM</name>
<dbReference type="KEGG" id="amur:ADH66_15400"/>
<gene>
    <name evidence="8" type="ORF">ADH66_15400</name>
    <name evidence="9" type="ORF">I5Q82_05780</name>
</gene>
<dbReference type="Gene3D" id="3.40.50.300">
    <property type="entry name" value="P-loop containing nucleotide triphosphate hydrolases"/>
    <property type="match status" value="1"/>
</dbReference>
<evidence type="ECO:0000259" key="7">
    <source>
        <dbReference type="Pfam" id="PF12696"/>
    </source>
</evidence>
<dbReference type="CDD" id="cd01127">
    <property type="entry name" value="TrwB_TraG_TraD_VirD4"/>
    <property type="match status" value="1"/>
</dbReference>
<organism evidence="9 11">
    <name type="scientific">Acutalibacter muris</name>
    <dbReference type="NCBI Taxonomy" id="1796620"/>
    <lineage>
        <taxon>Bacteria</taxon>
        <taxon>Bacillati</taxon>
        <taxon>Bacillota</taxon>
        <taxon>Clostridia</taxon>
        <taxon>Eubacteriales</taxon>
        <taxon>Acutalibacteraceae</taxon>
        <taxon>Acutalibacter</taxon>
    </lineage>
</organism>
<evidence type="ECO:0000256" key="3">
    <source>
        <dbReference type="ARBA" id="ARBA00022692"/>
    </source>
</evidence>
<dbReference type="PANTHER" id="PTHR37937:SF1">
    <property type="entry name" value="CONJUGATIVE TRANSFER: DNA TRANSPORT"/>
    <property type="match status" value="1"/>
</dbReference>
<dbReference type="GO" id="GO:0005886">
    <property type="term" value="C:plasma membrane"/>
    <property type="evidence" value="ECO:0007669"/>
    <property type="project" value="UniProtKB-SubCell"/>
</dbReference>
<dbReference type="Proteomes" id="UP000196710">
    <property type="component" value="Chromosome"/>
</dbReference>
<evidence type="ECO:0000313" key="11">
    <source>
        <dbReference type="Proteomes" id="UP000596035"/>
    </source>
</evidence>
<evidence type="ECO:0000313" key="8">
    <source>
        <dbReference type="EMBL" id="ASB41918.1"/>
    </source>
</evidence>
<dbReference type="Pfam" id="PF12696">
    <property type="entry name" value="TraG-D_C"/>
    <property type="match status" value="1"/>
</dbReference>
<dbReference type="PANTHER" id="PTHR37937">
    <property type="entry name" value="CONJUGATIVE TRANSFER: DNA TRANSPORT"/>
    <property type="match status" value="1"/>
</dbReference>
<protein>
    <submittedName>
        <fullName evidence="9">TraM recognition domain-containing protein</fullName>
    </submittedName>
</protein>
<keyword evidence="10" id="KW-1185">Reference proteome</keyword>
<proteinExistence type="predicted"/>
<dbReference type="EMBL" id="CP065321">
    <property type="protein sequence ID" value="QQR31184.1"/>
    <property type="molecule type" value="Genomic_DNA"/>
</dbReference>
<dbReference type="InterPro" id="IPR051539">
    <property type="entry name" value="T4SS-coupling_protein"/>
</dbReference>
<feature type="compositionally biased region" description="Acidic residues" evidence="6">
    <location>
        <begin position="253"/>
        <end position="262"/>
    </location>
</feature>
<reference evidence="8" key="1">
    <citation type="journal article" date="2017" name="Genome Announc.">
        <title>High-Quality Whole-Genome Sequences of the Oligo-Mouse-Microbiota Bacterial Community.</title>
        <authorList>
            <person name="Garzetti D."/>
            <person name="Brugiroux S."/>
            <person name="Bunk B."/>
            <person name="Pukall R."/>
            <person name="McCoy K.D."/>
            <person name="Macpherson A.J."/>
            <person name="Stecher B."/>
        </authorList>
    </citation>
    <scope>NUCLEOTIDE SEQUENCE</scope>
    <source>
        <strain evidence="8">KB18</strain>
    </source>
</reference>
<feature type="region of interest" description="Disordered" evidence="6">
    <location>
        <begin position="199"/>
        <end position="262"/>
    </location>
</feature>
<dbReference type="InterPro" id="IPR032689">
    <property type="entry name" value="TraG-D_C"/>
</dbReference>
<keyword evidence="2" id="KW-1003">Cell membrane</keyword>
<dbReference type="AlphaFoldDB" id="A0A1Z2XTY6"/>
<dbReference type="InterPro" id="IPR027417">
    <property type="entry name" value="P-loop_NTPase"/>
</dbReference>
<dbReference type="EMBL" id="CP021422">
    <property type="protein sequence ID" value="ASB41918.1"/>
    <property type="molecule type" value="Genomic_DNA"/>
</dbReference>
<keyword evidence="5" id="KW-0472">Membrane</keyword>
<dbReference type="Proteomes" id="UP000596035">
    <property type="component" value="Chromosome"/>
</dbReference>
<evidence type="ECO:0000256" key="2">
    <source>
        <dbReference type="ARBA" id="ARBA00022475"/>
    </source>
</evidence>
<feature type="compositionally biased region" description="Basic and acidic residues" evidence="6">
    <location>
        <begin position="215"/>
        <end position="225"/>
    </location>
</feature>
<sequence length="262" mass="29462">MERRMSGNSHVRCEAGENLEMISNDYLSLFPKIESAEMMFSASRSRRLQIVPIIQSFAQLEKNYGKEGAEIIVDNLQDIIFGGFAPNSSSAEVLSKALGSRTVMSGSVSRSKNGPSQSLQMIERPLMTADELKSMPKGQFVVMKTGFHPMKVKLKLYFEWGIQFNEDYSVPENGNRKVAYAEKNELLQAIVLKYHPDWLKEDDNMSPEDTSSSGQEEKSSTENQHKHPSRKKKPDAGKGKPFKTIAPHNRDIETEDIQDGTV</sequence>
<dbReference type="SUPFAM" id="SSF52540">
    <property type="entry name" value="P-loop containing nucleoside triphosphate hydrolases"/>
    <property type="match status" value="1"/>
</dbReference>
<accession>A0A1Z2XTY6</accession>
<evidence type="ECO:0000313" key="10">
    <source>
        <dbReference type="Proteomes" id="UP000196710"/>
    </source>
</evidence>
<keyword evidence="3" id="KW-0812">Transmembrane</keyword>
<evidence type="ECO:0000256" key="4">
    <source>
        <dbReference type="ARBA" id="ARBA00022989"/>
    </source>
</evidence>
<evidence type="ECO:0000313" key="9">
    <source>
        <dbReference type="EMBL" id="QQR31184.1"/>
    </source>
</evidence>
<comment type="subcellular location">
    <subcellularLocation>
        <location evidence="1">Cell membrane</location>
        <topology evidence="1">Multi-pass membrane protein</topology>
    </subcellularLocation>
</comment>
<feature type="domain" description="TraD/TraG TraM recognition site" evidence="7">
    <location>
        <begin position="31"/>
        <end position="137"/>
    </location>
</feature>
<reference evidence="10" key="2">
    <citation type="submission" date="2017-05" db="EMBL/GenBank/DDBJ databases">
        <title>Improved OligoMM genomes.</title>
        <authorList>
            <person name="Garzetti D."/>
        </authorList>
    </citation>
    <scope>NUCLEOTIDE SEQUENCE [LARGE SCALE GENOMIC DNA]</scope>
    <source>
        <strain evidence="10">KB18</strain>
    </source>
</reference>
<reference evidence="9 11" key="3">
    <citation type="submission" date="2020-11" db="EMBL/GenBank/DDBJ databases">
        <title>Closed and high quality bacterial genomes of the OMM12 community.</title>
        <authorList>
            <person name="Marbouty M."/>
            <person name="Lamy-Besnier Q."/>
            <person name="Debarbieux L."/>
            <person name="Koszul R."/>
        </authorList>
    </citation>
    <scope>NUCLEOTIDE SEQUENCE [LARGE SCALE GENOMIC DNA]</scope>
    <source>
        <strain evidence="9 11">KB18</strain>
    </source>
</reference>
<keyword evidence="4" id="KW-1133">Transmembrane helix</keyword>
<evidence type="ECO:0000256" key="1">
    <source>
        <dbReference type="ARBA" id="ARBA00004651"/>
    </source>
</evidence>
<evidence type="ECO:0000256" key="6">
    <source>
        <dbReference type="SAM" id="MobiDB-lite"/>
    </source>
</evidence>
<evidence type="ECO:0000256" key="5">
    <source>
        <dbReference type="ARBA" id="ARBA00023136"/>
    </source>
</evidence>